<name>A0A1T4Y8X1_9CLOT</name>
<dbReference type="SUPFAM" id="SSF53067">
    <property type="entry name" value="Actin-like ATPase domain"/>
    <property type="match status" value="2"/>
</dbReference>
<evidence type="ECO:0000259" key="4">
    <source>
        <dbReference type="Pfam" id="PF00370"/>
    </source>
</evidence>
<dbReference type="PANTHER" id="PTHR43095">
    <property type="entry name" value="SUGAR KINASE"/>
    <property type="match status" value="1"/>
</dbReference>
<dbReference type="STRING" id="1147123.SAMN05443428_1288"/>
<proteinExistence type="inferred from homology"/>
<dbReference type="Proteomes" id="UP000190105">
    <property type="component" value="Unassembled WGS sequence"/>
</dbReference>
<keyword evidence="3 6" id="KW-0418">Kinase</keyword>
<evidence type="ECO:0000256" key="1">
    <source>
        <dbReference type="ARBA" id="ARBA00009156"/>
    </source>
</evidence>
<evidence type="ECO:0000259" key="5">
    <source>
        <dbReference type="Pfam" id="PF02782"/>
    </source>
</evidence>
<evidence type="ECO:0000256" key="3">
    <source>
        <dbReference type="ARBA" id="ARBA00022777"/>
    </source>
</evidence>
<dbReference type="InterPro" id="IPR018484">
    <property type="entry name" value="FGGY_N"/>
</dbReference>
<feature type="domain" description="Carbohydrate kinase FGGY N-terminal" evidence="4">
    <location>
        <begin position="5"/>
        <end position="249"/>
    </location>
</feature>
<dbReference type="InterPro" id="IPR050406">
    <property type="entry name" value="FGGY_Carb_Kinase"/>
</dbReference>
<dbReference type="InterPro" id="IPR018485">
    <property type="entry name" value="FGGY_C"/>
</dbReference>
<dbReference type="Pfam" id="PF02782">
    <property type="entry name" value="FGGY_C"/>
    <property type="match status" value="1"/>
</dbReference>
<reference evidence="7" key="1">
    <citation type="submission" date="2017-02" db="EMBL/GenBank/DDBJ databases">
        <authorList>
            <person name="Varghese N."/>
            <person name="Submissions S."/>
        </authorList>
    </citation>
    <scope>NUCLEOTIDE SEQUENCE [LARGE SCALE GENOMIC DNA]</scope>
    <source>
        <strain evidence="7">USBA 833</strain>
    </source>
</reference>
<protein>
    <submittedName>
        <fullName evidence="6">Xylulokinase</fullName>
    </submittedName>
</protein>
<dbReference type="RefSeq" id="WP_078697534.1">
    <property type="nucleotide sequence ID" value="NZ_FUYH01000028.1"/>
</dbReference>
<evidence type="ECO:0000313" key="6">
    <source>
        <dbReference type="EMBL" id="SKA98262.1"/>
    </source>
</evidence>
<comment type="similarity">
    <text evidence="1">Belongs to the FGGY kinase family.</text>
</comment>
<sequence length="509" mass="57309">MGVRYIIAHDVGTSCSKAVLVDTDGRICCHESCDYPLSVPHPNWVEQNPEDYWRAVVKCTRDVIKKSSVSPKDIIGIVFTTQAMGIIPIDKDGNVLRPNITWVDGRAEVQAKKIMKRFLGREVFKSIVGIELMGKDVIPKLLWIKENEPEIYNKTEYFLDVNGYLRFMASGAKTAELSGACSYGFDLKKNDWMRIFFKISGISTSKLPPLVRSIDNVGGLTKKAAEEMGLLEGTPVFGGCDDTQSAAVGSGAVLDNEAHIYLGTSAWVCVSTKKKLKFKNSAACIKSADPDMNIVVGITESAGSCIKWIADEFYRHEQADPSIKDIYALMDEHVKKVPPGSDYLICTPWMRGERCPVSSTTVRATLFNITHEHTREHLMRSVYEGVAYNLRWILENYKKDFGFDFDVIKIIGGGALDKQWMQIISDVTKKRIEVSNNPKMSGALGAAMCALVGLGIYKDFSEVKKLLHTEYIYIPQEENYKIYDELFISYKNIYYSLEKIYKEINSKRF</sequence>
<evidence type="ECO:0000313" key="7">
    <source>
        <dbReference type="Proteomes" id="UP000190105"/>
    </source>
</evidence>
<dbReference type="InterPro" id="IPR043129">
    <property type="entry name" value="ATPase_NBD"/>
</dbReference>
<dbReference type="EMBL" id="FUYH01000028">
    <property type="protein sequence ID" value="SKA98262.1"/>
    <property type="molecule type" value="Genomic_DNA"/>
</dbReference>
<feature type="domain" description="Carbohydrate kinase FGGY C-terminal" evidence="5">
    <location>
        <begin position="260"/>
        <end position="453"/>
    </location>
</feature>
<dbReference type="Gene3D" id="3.30.420.40">
    <property type="match status" value="2"/>
</dbReference>
<dbReference type="InterPro" id="IPR000577">
    <property type="entry name" value="Carb_kinase_FGGY"/>
</dbReference>
<dbReference type="GO" id="GO:0005975">
    <property type="term" value="P:carbohydrate metabolic process"/>
    <property type="evidence" value="ECO:0007669"/>
    <property type="project" value="InterPro"/>
</dbReference>
<keyword evidence="2" id="KW-0808">Transferase</keyword>
<dbReference type="GO" id="GO:0016301">
    <property type="term" value="F:kinase activity"/>
    <property type="evidence" value="ECO:0007669"/>
    <property type="project" value="UniProtKB-KW"/>
</dbReference>
<dbReference type="PIRSF" id="PIRSF000538">
    <property type="entry name" value="GlpK"/>
    <property type="match status" value="1"/>
</dbReference>
<keyword evidence="7" id="KW-1185">Reference proteome</keyword>
<dbReference type="OrthoDB" id="9805576at2"/>
<dbReference type="CDD" id="cd07805">
    <property type="entry name" value="ASKHA_NBD_FGGY_CvXK-like"/>
    <property type="match status" value="1"/>
</dbReference>
<dbReference type="Pfam" id="PF00370">
    <property type="entry name" value="FGGY_N"/>
    <property type="match status" value="1"/>
</dbReference>
<organism evidence="6 7">
    <name type="scientific">Caloramator quimbayensis</name>
    <dbReference type="NCBI Taxonomy" id="1147123"/>
    <lineage>
        <taxon>Bacteria</taxon>
        <taxon>Bacillati</taxon>
        <taxon>Bacillota</taxon>
        <taxon>Clostridia</taxon>
        <taxon>Eubacteriales</taxon>
        <taxon>Clostridiaceae</taxon>
        <taxon>Caloramator</taxon>
    </lineage>
</organism>
<evidence type="ECO:0000256" key="2">
    <source>
        <dbReference type="ARBA" id="ARBA00022679"/>
    </source>
</evidence>
<dbReference type="AlphaFoldDB" id="A0A1T4Y8X1"/>
<accession>A0A1T4Y8X1</accession>
<gene>
    <name evidence="6" type="ORF">SAMN05443428_1288</name>
</gene>
<dbReference type="PANTHER" id="PTHR43095:SF5">
    <property type="entry name" value="XYLULOSE KINASE"/>
    <property type="match status" value="1"/>
</dbReference>